<sequence length="2471" mass="251853">MLSVLQKPLVMKEKKSKDIDGNEAMEQINKFLTSEVGAQSAPTGMIQQLRQLQKTLAKINRGPNSSSASDTDEQLKGAGSEMFGSGGAFGSSGGTGGFGSQAKPTNTFGGFGQSSNSGTTAFGSTSGTGTNTGFGSAGTGAFGRSSGSGGFGSTTGTFGSGSSTVGSTTGGFGSTTGGFGSGSTGGTSSGNVFGQAAQPSTTSSLFGGGSGGFGTTAAATGTARVNYEPTIEMTANGKRDHFTNICFMNAYKDFSPEELRLQDYEAGRKKADAMPGAGGFGQTSSTGGTSAFGQSSGSATTPFGQTPAVSGATGSTGLFSSSGGFGQTSGAGTTGFGQTSTAGSLGFGQTPSTTGSGFGGAFASGSGIGGFGQTAGGATGTGMGNAAADKPAFGQASAGGFGSGGGFGSTSTAAPTSGFGASTGFGSSTGTGGFGSSTGGFGQQTSGTSGFNSSSGFGAKPAFSAFGTPATSQPAASTGGFGQTSTGGGGFGTNTGSSAFGGGGGTTGMFGTNTGNAGGGTGAFGTNTGTTAAGGGGFFNKPADTGGSIFGNTGGGTTGTGMFGNTGAAGGNAAGAGGFGTTGAVSGAGTGGSLFGNTGANAGGGGGSSLFGASKPAGTTGSMFNSTSGTGGGLGFGTSGAGTSGSLFGTQNTGGLGTGGTGMFNTGGNAATSGVGAGTGGSLFSSAGGGGSMFGPKPAAPTGVGTGGGSLFASGGTGTGFGLGAASNQTPSLFGAQGQQQQQQQQQPLSLFGQAGQQQQQQPAQLPALQTGQLAAQIDRQPYGVSALFDTSKLANKATAARTGQSHLTATPLRASVGSQALGDKDAEHKKRGLNLKQLSTPHAGTAMSSRLRSRRFAAPANDTTGMRLQAAGVGMTPKAAATAPRTPAGKGREVSGLFGRDGFLSPESQLPHSNVKRLVITRKPSFGINATQHKEEADKAKGADESPLRDRASTIAELETSRLSPSPPPMDNPWADTPRAARVHATLTHPKGSAEKPRRASAAAAADSRLAEDAEAYDAPVVADGPEYASDEEATEEEEDEDGAGKYWMRPPLEDLRAMTTQQLHAVRNFTVGRNGVGQVSFGRPVDLTTVGSLGAIAGGVVLFSDRVCTVYPDESNKPARGQGLNVPATISLHNCWPVDRATGEPIEHMDDPRVRKHIRRLRRIEETEFVDFVAGTWIFRVKHFSRYGLDDNHEDGFDDEDTVDAGTESQQQQGFGKATASSASRTLSRLGGSDVVAQQQQQQPSPSADAAARRHVSFDAGLLDSSGSDTDILASTSHSDEDLAGPTHSDAGADADDQADAPTPRLPFPQRPPPQLLLGTRHADALRRAPVMRASLFSTGSSAGSAGNKRPAAEPTASATVATRPAFFGRVQSRSPAVAQPLHAKANAQPAAAKTATRGNGRRASGRRTTGQSSRATTATAATAVSVAALDLPPPSKYLRTSETGIARELLAAPQPYATSLTHGHSGVSADAGLMMARSFRVAFGPQGQLVYLRGAGRASSGPDAAAERFGRGASSVVVVDNIARHLHAAPGAIDVVAACTGAEGDREVPADRVSEGSAAALDHHRQLHLRAVRAQWEHTIVRATPSAGAICPQVSFRDDTSIASVLASLRRAGGGSDSVDVPTDESRVLELAAVLFDTLSDDAGDSGDLTDAQRARIASVRRRQALTRWLTAAVAEHVQHDLLQAGQSAAPAAAAVFALLSGHRIEAACLAATSHRDYRLATLVAQCGAGAVGGGGNDQQVHVLVRAQLDRIAATAGQGLSPAYRRVYELISGNAQWMTHSRTAKQSSSSSGDSAVAADEDYVAAGVDWKRAFGLGLWYAQSPADPVADAVVLYEREVERRAPVAPPLPSWLFACPAAAKQNLAAASVVQLQRMCGPVASAGPLIAQRAVDLQNRGVWDPAFQLLKLYGAPSFPLEAALLPESFSPARGDVRLPALLAWLLATVRACRGFDDACRYPDSAAVVSMSYNRLLTGWALQLEALGQWHWACFVLLQLASSPHKEHAIRALLERSLPNALPTSTLTPSLGADLLPPALGAEGGASVDQAEEQVRFVLHELQLPRAWLYDAYATRARYERDLSDVWAAQSHRLMRRELAADTVGHFVHADEMARRTTASGRQIVPSYFSRFTGLHGQAAPLSSSALSGSTLSSASSQLSSSFRKQQQPQQPDACAIATLRQVTWLLSAGRFASAHAVVLQRIAPDAILRGDHRLLARIFALVDPRQHSDGDSRPVVLVPLDEWATGGQVFLAFVAAIDELPEVLERIAAFEEDSANGDMEDMETLTQRVRAIYHQMTSLLAALPALLARFELNMPISSNGGPTTSAAALASVVDSERARSSSASATAALGFYDSDEANWFSGEESCELRVKYLVAVSDMASIVTGLIRELEQCVPGLAASSSASMDVSGGAGLQKNTELSPGHVALSSLDSMDDDTLVVDSALLPLAQDMRILRTHQLARSCFDSLVTDELEV</sequence>
<dbReference type="Gene3D" id="3.30.1610.10">
    <property type="entry name" value="Peptidase S59, nucleoporin"/>
    <property type="match status" value="1"/>
</dbReference>
<feature type="compositionally biased region" description="Low complexity" evidence="11">
    <location>
        <begin position="1409"/>
        <end position="1421"/>
    </location>
</feature>
<feature type="compositionally biased region" description="Gly residues" evidence="11">
    <location>
        <begin position="84"/>
        <end position="99"/>
    </location>
</feature>
<feature type="region of interest" description="Disordered" evidence="11">
    <location>
        <begin position="1197"/>
        <end position="1319"/>
    </location>
</feature>
<feature type="compositionally biased region" description="Low complexity" evidence="11">
    <location>
        <begin position="443"/>
        <end position="453"/>
    </location>
</feature>
<dbReference type="InterPro" id="IPR037665">
    <property type="entry name" value="Nucleoporin_S59-like"/>
</dbReference>
<comment type="caution">
    <text evidence="13">The sequence shown here is derived from an EMBL/GenBank/DDBJ whole genome shotgun (WGS) entry which is preliminary data.</text>
</comment>
<feature type="region of interest" description="Disordered" evidence="11">
    <location>
        <begin position="465"/>
        <end position="499"/>
    </location>
</feature>
<evidence type="ECO:0000256" key="8">
    <source>
        <dbReference type="ARBA" id="ARBA00023010"/>
    </source>
</evidence>
<feature type="compositionally biased region" description="Polar residues" evidence="11">
    <location>
        <begin position="1267"/>
        <end position="1279"/>
    </location>
</feature>
<evidence type="ECO:0000256" key="11">
    <source>
        <dbReference type="SAM" id="MobiDB-lite"/>
    </source>
</evidence>
<dbReference type="GO" id="GO:0006606">
    <property type="term" value="P:protein import into nucleus"/>
    <property type="evidence" value="ECO:0007669"/>
    <property type="project" value="TreeGrafter"/>
</dbReference>
<evidence type="ECO:0000313" key="13">
    <source>
        <dbReference type="EMBL" id="KAJ2806520.1"/>
    </source>
</evidence>
<feature type="compositionally biased region" description="Low complexity" evidence="11">
    <location>
        <begin position="189"/>
        <end position="205"/>
    </location>
</feature>
<feature type="compositionally biased region" description="Low complexity" evidence="11">
    <location>
        <begin position="731"/>
        <end position="766"/>
    </location>
</feature>
<dbReference type="SUPFAM" id="SSF82215">
    <property type="entry name" value="C-terminal autoproteolytic domain of nucleoporin nup98"/>
    <property type="match status" value="1"/>
</dbReference>
<keyword evidence="3" id="KW-0813">Transport</keyword>
<feature type="compositionally biased region" description="Low complexity" evidence="11">
    <location>
        <begin position="1386"/>
        <end position="1401"/>
    </location>
</feature>
<dbReference type="GO" id="GO:0044614">
    <property type="term" value="C:nuclear pore cytoplasmic filaments"/>
    <property type="evidence" value="ECO:0007669"/>
    <property type="project" value="TreeGrafter"/>
</dbReference>
<comment type="subcellular location">
    <subcellularLocation>
        <location evidence="1">Nucleus</location>
        <location evidence="1">Nuclear pore complex</location>
    </subcellularLocation>
</comment>
<dbReference type="GO" id="GO:0051028">
    <property type="term" value="P:mRNA transport"/>
    <property type="evidence" value="ECO:0007669"/>
    <property type="project" value="UniProtKB-KW"/>
</dbReference>
<keyword evidence="6" id="KW-0509">mRNA transport</keyword>
<dbReference type="Pfam" id="PF04096">
    <property type="entry name" value="Nucleoporin2"/>
    <property type="match status" value="1"/>
</dbReference>
<evidence type="ECO:0000256" key="7">
    <source>
        <dbReference type="ARBA" id="ARBA00022927"/>
    </source>
</evidence>
<dbReference type="InterPro" id="IPR007230">
    <property type="entry name" value="Nup98_auto-Pept-S59_dom"/>
</dbReference>
<evidence type="ECO:0000256" key="10">
    <source>
        <dbReference type="ARBA" id="ARBA00023242"/>
    </source>
</evidence>
<reference evidence="13" key="1">
    <citation type="submission" date="2022-07" db="EMBL/GenBank/DDBJ databases">
        <title>Phylogenomic reconstructions and comparative analyses of Kickxellomycotina fungi.</title>
        <authorList>
            <person name="Reynolds N.K."/>
            <person name="Stajich J.E."/>
            <person name="Barry K."/>
            <person name="Grigoriev I.V."/>
            <person name="Crous P."/>
            <person name="Smith M.E."/>
        </authorList>
    </citation>
    <scope>NUCLEOTIDE SEQUENCE</scope>
    <source>
        <strain evidence="13">NRRL 1565</strain>
    </source>
</reference>
<feature type="region of interest" description="Disordered" evidence="11">
    <location>
        <begin position="1384"/>
        <end position="1421"/>
    </location>
</feature>
<feature type="compositionally biased region" description="Low complexity" evidence="11">
    <location>
        <begin position="879"/>
        <end position="889"/>
    </location>
</feature>
<feature type="region of interest" description="Disordered" evidence="11">
    <location>
        <begin position="272"/>
        <end position="315"/>
    </location>
</feature>
<keyword evidence="7" id="KW-0653">Protein transport</keyword>
<dbReference type="PANTHER" id="PTHR23198">
    <property type="entry name" value="NUCLEOPORIN"/>
    <property type="match status" value="1"/>
</dbReference>
<feature type="region of interest" description="Disordered" evidence="11">
    <location>
        <begin position="722"/>
        <end position="766"/>
    </location>
</feature>
<feature type="compositionally biased region" description="Low complexity" evidence="11">
    <location>
        <begin position="1221"/>
        <end position="1252"/>
    </location>
</feature>
<feature type="compositionally biased region" description="Basic and acidic residues" evidence="11">
    <location>
        <begin position="933"/>
        <end position="953"/>
    </location>
</feature>
<feature type="compositionally biased region" description="Low complexity" evidence="11">
    <location>
        <begin position="282"/>
        <end position="301"/>
    </location>
</feature>
<dbReference type="PANTHER" id="PTHR23198:SF6">
    <property type="entry name" value="NUCLEAR PORE COMPLEX PROTEIN NUP98-NUP96"/>
    <property type="match status" value="1"/>
</dbReference>
<feature type="region of interest" description="Disordered" evidence="11">
    <location>
        <begin position="879"/>
        <end position="910"/>
    </location>
</feature>
<protein>
    <recommendedName>
        <fullName evidence="12">Peptidase S59 domain-containing protein</fullName>
    </recommendedName>
</protein>
<feature type="domain" description="Peptidase S59" evidence="12">
    <location>
        <begin position="1045"/>
        <end position="1186"/>
    </location>
</feature>
<evidence type="ECO:0000256" key="5">
    <source>
        <dbReference type="ARBA" id="ARBA00022813"/>
    </source>
</evidence>
<dbReference type="Gene3D" id="1.25.40.690">
    <property type="match status" value="1"/>
</dbReference>
<dbReference type="GO" id="GO:0000973">
    <property type="term" value="P:post-transcriptional tethering of RNA polymerase II gene DNA at nuclear periphery"/>
    <property type="evidence" value="ECO:0007669"/>
    <property type="project" value="TreeGrafter"/>
</dbReference>
<dbReference type="GO" id="GO:0003723">
    <property type="term" value="F:RNA binding"/>
    <property type="evidence" value="ECO:0007669"/>
    <property type="project" value="TreeGrafter"/>
</dbReference>
<feature type="compositionally biased region" description="Gly residues" evidence="11">
    <location>
        <begin position="176"/>
        <end position="188"/>
    </location>
</feature>
<feature type="compositionally biased region" description="Pro residues" evidence="11">
    <location>
        <begin position="1306"/>
        <end position="1317"/>
    </location>
</feature>
<evidence type="ECO:0000313" key="14">
    <source>
        <dbReference type="Proteomes" id="UP001140094"/>
    </source>
</evidence>
<dbReference type="InterPro" id="IPR021967">
    <property type="entry name" value="Nup98_C"/>
</dbReference>
<dbReference type="GO" id="GO:0008139">
    <property type="term" value="F:nuclear localization sequence binding"/>
    <property type="evidence" value="ECO:0007669"/>
    <property type="project" value="TreeGrafter"/>
</dbReference>
<accession>A0A9W8I2Y0</accession>
<feature type="region of interest" description="Disordered" evidence="11">
    <location>
        <begin position="176"/>
        <end position="209"/>
    </location>
</feature>
<dbReference type="Gene3D" id="1.10.10.2360">
    <property type="match status" value="1"/>
</dbReference>
<evidence type="ECO:0000256" key="6">
    <source>
        <dbReference type="ARBA" id="ARBA00022816"/>
    </source>
</evidence>
<feature type="region of interest" description="Disordered" evidence="11">
    <location>
        <begin position="60"/>
        <end position="114"/>
    </location>
</feature>
<dbReference type="PROSITE" id="PS51434">
    <property type="entry name" value="NUP_C"/>
    <property type="match status" value="1"/>
</dbReference>
<organism evidence="13 14">
    <name type="scientific">Coemansia guatemalensis</name>
    <dbReference type="NCBI Taxonomy" id="2761395"/>
    <lineage>
        <taxon>Eukaryota</taxon>
        <taxon>Fungi</taxon>
        <taxon>Fungi incertae sedis</taxon>
        <taxon>Zoopagomycota</taxon>
        <taxon>Kickxellomycotina</taxon>
        <taxon>Kickxellomycetes</taxon>
        <taxon>Kickxellales</taxon>
        <taxon>Kickxellaceae</taxon>
        <taxon>Coemansia</taxon>
    </lineage>
</organism>
<feature type="region of interest" description="Disordered" evidence="11">
    <location>
        <begin position="989"/>
        <end position="1047"/>
    </location>
</feature>
<proteinExistence type="inferred from homology"/>
<keyword evidence="14" id="KW-1185">Reference proteome</keyword>
<keyword evidence="4" id="KW-0677">Repeat</keyword>
<feature type="region of interest" description="Disordered" evidence="11">
    <location>
        <begin position="1340"/>
        <end position="1361"/>
    </location>
</feature>
<dbReference type="InterPro" id="IPR036903">
    <property type="entry name" value="Nup98_auto-Pept-S59_dom_sf"/>
</dbReference>
<evidence type="ECO:0000256" key="2">
    <source>
        <dbReference type="ARBA" id="ARBA00008926"/>
    </source>
</evidence>
<keyword evidence="9" id="KW-0906">Nuclear pore complex</keyword>
<name>A0A9W8I2Y0_9FUNG</name>
<evidence type="ECO:0000256" key="4">
    <source>
        <dbReference type="ARBA" id="ARBA00022737"/>
    </source>
</evidence>
<comment type="similarity">
    <text evidence="2">Belongs to the nucleoporin GLFG family.</text>
</comment>
<dbReference type="FunFam" id="3.30.1610.10:FF:000003">
    <property type="entry name" value="Nucleoporin SONB, putative"/>
    <property type="match status" value="1"/>
</dbReference>
<keyword evidence="5" id="KW-0068">Autocatalytic cleavage</keyword>
<feature type="compositionally biased region" description="Gly residues" evidence="11">
    <location>
        <begin position="479"/>
        <end position="499"/>
    </location>
</feature>
<dbReference type="Pfam" id="PF12110">
    <property type="entry name" value="Nup96"/>
    <property type="match status" value="1"/>
</dbReference>
<feature type="region of interest" description="Disordered" evidence="11">
    <location>
        <begin position="434"/>
        <end position="453"/>
    </location>
</feature>
<evidence type="ECO:0000259" key="12">
    <source>
        <dbReference type="PROSITE" id="PS51434"/>
    </source>
</evidence>
<keyword evidence="10" id="KW-0539">Nucleus</keyword>
<evidence type="ECO:0000256" key="3">
    <source>
        <dbReference type="ARBA" id="ARBA00022448"/>
    </source>
</evidence>
<gene>
    <name evidence="13" type="ORF">H4R20_001657</name>
</gene>
<evidence type="ECO:0000256" key="1">
    <source>
        <dbReference type="ARBA" id="ARBA00004567"/>
    </source>
</evidence>
<dbReference type="Proteomes" id="UP001140094">
    <property type="component" value="Unassembled WGS sequence"/>
</dbReference>
<dbReference type="GO" id="GO:0006405">
    <property type="term" value="P:RNA export from nucleus"/>
    <property type="evidence" value="ECO:0007669"/>
    <property type="project" value="TreeGrafter"/>
</dbReference>
<dbReference type="GO" id="GO:0034398">
    <property type="term" value="P:telomere tethering at nuclear periphery"/>
    <property type="evidence" value="ECO:0007669"/>
    <property type="project" value="TreeGrafter"/>
</dbReference>
<feature type="compositionally biased region" description="Acidic residues" evidence="11">
    <location>
        <begin position="1030"/>
        <end position="1043"/>
    </location>
</feature>
<dbReference type="GO" id="GO:0017056">
    <property type="term" value="F:structural constituent of nuclear pore"/>
    <property type="evidence" value="ECO:0007669"/>
    <property type="project" value="InterPro"/>
</dbReference>
<dbReference type="EMBL" id="JANBUO010000183">
    <property type="protein sequence ID" value="KAJ2806520.1"/>
    <property type="molecule type" value="Genomic_DNA"/>
</dbReference>
<keyword evidence="8" id="KW-0811">Translocation</keyword>
<feature type="region of interest" description="Disordered" evidence="11">
    <location>
        <begin position="928"/>
        <end position="953"/>
    </location>
</feature>
<dbReference type="OrthoDB" id="3797628at2759"/>
<evidence type="ECO:0000256" key="9">
    <source>
        <dbReference type="ARBA" id="ARBA00023132"/>
    </source>
</evidence>